<dbReference type="PANTHER" id="PTHR43025:SF3">
    <property type="entry name" value="MONOGALACTOSYLDIACYLGLYCEROL SYNTHASE 1, CHLOROPLASTIC"/>
    <property type="match status" value="1"/>
</dbReference>
<dbReference type="EC" id="2.4.1.46" evidence="2"/>
<feature type="domain" description="Diacylglycerol glucosyltransferase N-terminal" evidence="7">
    <location>
        <begin position="29"/>
        <end position="203"/>
    </location>
</feature>
<organism evidence="8 9">
    <name type="scientific">Cylindrotheca closterium</name>
    <dbReference type="NCBI Taxonomy" id="2856"/>
    <lineage>
        <taxon>Eukaryota</taxon>
        <taxon>Sar</taxon>
        <taxon>Stramenopiles</taxon>
        <taxon>Ochrophyta</taxon>
        <taxon>Bacillariophyta</taxon>
        <taxon>Bacillariophyceae</taxon>
        <taxon>Bacillariophycidae</taxon>
        <taxon>Bacillariales</taxon>
        <taxon>Bacillariaceae</taxon>
        <taxon>Cylindrotheca</taxon>
    </lineage>
</organism>
<dbReference type="InterPro" id="IPR009695">
    <property type="entry name" value="Diacylglyc_glucosyltr_N"/>
</dbReference>
<dbReference type="PANTHER" id="PTHR43025">
    <property type="entry name" value="MONOGALACTOSYLDIACYLGLYCEROL SYNTHASE"/>
    <property type="match status" value="1"/>
</dbReference>
<keyword evidence="9" id="KW-1185">Reference proteome</keyword>
<dbReference type="AlphaFoldDB" id="A0AAD2JLQ7"/>
<dbReference type="GO" id="GO:0031969">
    <property type="term" value="C:chloroplast membrane"/>
    <property type="evidence" value="ECO:0007669"/>
    <property type="project" value="UniProtKB-SubCell"/>
</dbReference>
<proteinExistence type="inferred from homology"/>
<protein>
    <recommendedName>
        <fullName evidence="2">monogalactosyldiacylglycerol synthase</fullName>
        <ecNumber evidence="2">2.4.1.46</ecNumber>
    </recommendedName>
</protein>
<dbReference type="InterPro" id="IPR050519">
    <property type="entry name" value="Glycosyltransf_28_UgtP"/>
</dbReference>
<evidence type="ECO:0000256" key="5">
    <source>
        <dbReference type="ARBA" id="ARBA00046299"/>
    </source>
</evidence>
<comment type="similarity">
    <text evidence="1">Belongs to the glycosyltransferase 28 family.</text>
</comment>
<dbReference type="Gene3D" id="3.40.50.2000">
    <property type="entry name" value="Glycogen Phosphorylase B"/>
    <property type="match status" value="2"/>
</dbReference>
<comment type="subcellular location">
    <subcellularLocation>
        <location evidence="5">Plastid</location>
        <location evidence="5">Chloroplast membrane</location>
    </subcellularLocation>
</comment>
<sequence>MSNDQSQPLPNTNRGLKVLFLSSDTGGGHRASAESLAKQFELLYPGSTYELLDLATELYPPPYSHIVSNYKHLSKNPSQWKVLYRVTNSRMLERSIVDSSIKYVSLVSERAIREKIKSIKPDVVVSVHPLQTSVPSLSCAKISHETGRHLPMFTVVTDLGSGHLTWFASSVEKMFVGSTQIYDLAKDRGHVPDEKLVLLGLPIRHDFALQAAKMKDRMSLEGQQYQRKVREELKLPATDRKTLLIMGGGEGVGSLSNIVDALYYELTKQGIDALILVVCGRNEELRNSLKTRNWDQIYTHKDALLGHIKRSRFPTFRSIDRCRDGISSRGCIEAPMVTRNLRRVLSSGNFMIHNASTSLFVPTNEDEEEKDEPYDEAADGQLPELMVKSMSFGNLRLASYEQAAMEAIETKEDGDGEEVEAPEDEACGLDLSKEAIIPVHDDDMAKYLPSTFSTGKVDVVGLGFITNMADYMVAADILISKAGPGTISEAAALSLPVLLTSYLPGQEEGNVDYVIDGNFGAYCDDSDPTAIGEEIASWLMDPIKLLQMSKAAKKMGAPNAARDIVQQIGDSTLKWRELNDAMDNADDASHKVKNQKSKTAGMITV</sequence>
<feature type="domain" description="Glycosyl transferase family 28 C-terminal" evidence="6">
    <location>
        <begin position="455"/>
        <end position="562"/>
    </location>
</feature>
<evidence type="ECO:0000259" key="7">
    <source>
        <dbReference type="Pfam" id="PF06925"/>
    </source>
</evidence>
<evidence type="ECO:0000256" key="1">
    <source>
        <dbReference type="ARBA" id="ARBA00006962"/>
    </source>
</evidence>
<comment type="caution">
    <text evidence="8">The sequence shown here is derived from an EMBL/GenBank/DDBJ whole genome shotgun (WGS) entry which is preliminary data.</text>
</comment>
<evidence type="ECO:0000259" key="6">
    <source>
        <dbReference type="Pfam" id="PF04101"/>
    </source>
</evidence>
<dbReference type="GO" id="GO:0009247">
    <property type="term" value="P:glycolipid biosynthetic process"/>
    <property type="evidence" value="ECO:0007669"/>
    <property type="project" value="InterPro"/>
</dbReference>
<evidence type="ECO:0000256" key="2">
    <source>
        <dbReference type="ARBA" id="ARBA00012615"/>
    </source>
</evidence>
<dbReference type="Pfam" id="PF04101">
    <property type="entry name" value="Glyco_tran_28_C"/>
    <property type="match status" value="1"/>
</dbReference>
<dbReference type="SUPFAM" id="SSF53756">
    <property type="entry name" value="UDP-Glycosyltransferase/glycogen phosphorylase"/>
    <property type="match status" value="2"/>
</dbReference>
<gene>
    <name evidence="8" type="ORF">CYCCA115_LOCUS19645</name>
</gene>
<dbReference type="InterPro" id="IPR007235">
    <property type="entry name" value="Glyco_trans_28_C"/>
</dbReference>
<dbReference type="GO" id="GO:0046509">
    <property type="term" value="F:1,2-diacylglycerol 3-beta-galactosyltransferase activity"/>
    <property type="evidence" value="ECO:0007669"/>
    <property type="project" value="UniProtKB-EC"/>
</dbReference>
<name>A0AAD2JLQ7_9STRA</name>
<keyword evidence="3" id="KW-0328">Glycosyltransferase</keyword>
<dbReference type="EMBL" id="CAKOGP040002103">
    <property type="protein sequence ID" value="CAJ1962354.1"/>
    <property type="molecule type" value="Genomic_DNA"/>
</dbReference>
<evidence type="ECO:0000313" key="8">
    <source>
        <dbReference type="EMBL" id="CAJ1962354.1"/>
    </source>
</evidence>
<evidence type="ECO:0000256" key="3">
    <source>
        <dbReference type="ARBA" id="ARBA00022676"/>
    </source>
</evidence>
<dbReference type="Proteomes" id="UP001295423">
    <property type="component" value="Unassembled WGS sequence"/>
</dbReference>
<accession>A0AAD2JLQ7</accession>
<reference evidence="8" key="1">
    <citation type="submission" date="2023-08" db="EMBL/GenBank/DDBJ databases">
        <authorList>
            <person name="Audoor S."/>
            <person name="Bilcke G."/>
        </authorList>
    </citation>
    <scope>NUCLEOTIDE SEQUENCE</scope>
</reference>
<dbReference type="Pfam" id="PF06925">
    <property type="entry name" value="MGDG_synth"/>
    <property type="match status" value="1"/>
</dbReference>
<evidence type="ECO:0000256" key="4">
    <source>
        <dbReference type="ARBA" id="ARBA00022679"/>
    </source>
</evidence>
<evidence type="ECO:0000313" key="9">
    <source>
        <dbReference type="Proteomes" id="UP001295423"/>
    </source>
</evidence>
<keyword evidence="4" id="KW-0808">Transferase</keyword>